<evidence type="ECO:0000313" key="3">
    <source>
        <dbReference type="Proteomes" id="UP000078046"/>
    </source>
</evidence>
<feature type="region of interest" description="Disordered" evidence="1">
    <location>
        <begin position="379"/>
        <end position="399"/>
    </location>
</feature>
<comment type="caution">
    <text evidence="2">The sequence shown here is derived from an EMBL/GenBank/DDBJ whole genome shotgun (WGS) entry which is preliminary data.</text>
</comment>
<feature type="region of interest" description="Disordered" evidence="1">
    <location>
        <begin position="140"/>
        <end position="194"/>
    </location>
</feature>
<protein>
    <submittedName>
        <fullName evidence="2">Uncharacterized protein</fullName>
    </submittedName>
</protein>
<evidence type="ECO:0000313" key="2">
    <source>
        <dbReference type="EMBL" id="OAF64338.1"/>
    </source>
</evidence>
<feature type="compositionally biased region" description="Basic and acidic residues" evidence="1">
    <location>
        <begin position="167"/>
        <end position="177"/>
    </location>
</feature>
<proteinExistence type="predicted"/>
<dbReference type="Proteomes" id="UP000078046">
    <property type="component" value="Unassembled WGS sequence"/>
</dbReference>
<sequence length="873" mass="102189">MGKNNSINAKGKVFNFVEPLNLAYFEGDSGNVSNELSRNFSDKVIHYFEKLKCKKNGKNEDTISTKINPTHSTPKPVQILNLTLKQAKKEDSSSPINSINSIPLKTSIQNGNGKNFKNKLENVKIPNKIVKSKCEPGNVKIPNKMVKSKSGKNKLENVKIPNKMFKSKNETKNEKNKSRNNQNKKSNKTKKMFDKTRSIKSKKNFKILTRKKITLKKCKNYINEIKLKKHLTSFDSFASTSFYCKRLNMLNITSKKIINPQKRKCTNFNILNILRKERCIEIAKKEQIRRFTILSSIKNRIDSCVKRNYVYKSTICKQIFHNLFKWKKNVQNLFDNIDCPMVGNDILHPVDSSILCKDEYESKVRFNWRQDSNHVRKNIDLSENFQSDSDSDSNLDVGREVQSPKLVKENVNESIIEDGKVDDFSQINLENLPNYCNNPPPDSLFNLKLKIGYIASVPQKFIEKLASFPGMRQLGEKLNKAKIEKFSLSHLSHINKKVVGNLINLSKYNYDGILRIKWAHNFSLPMHDYCENFEDYQKYVNISNERYKPYRKRKYESNCETTAFKINKMRKMSLIKIESEESERDDTTTLVDEKISPNNDNINTNTACYDSTYLNQPDNFRRNLISKRIHSNKFTSGLNFPCFYFLNVHNYFDSTYTGFIRNSNKSKKPDLSLNKSLSQDTDELNLHRKTVYPNSILIHYDLAYSTVLKHPSRYKYCFQGRWNSDIYDLTQNIKMSDFEEKFNKILNFTDSDERVFLDLIEKNVISLDNHKEGLYIFILSLAECKYNPKAIASYFKRLDIKTKHLESFNRRYLDMIDKYKCYIKEKMNQLWLDSENCSRCSIYPHKKYIKKNDRFSFILSPHYVNTGKDTTGD</sequence>
<dbReference type="AlphaFoldDB" id="A0A177AQR4"/>
<gene>
    <name evidence="2" type="ORF">A3Q56_07954</name>
</gene>
<keyword evidence="3" id="KW-1185">Reference proteome</keyword>
<dbReference type="EMBL" id="LWCA01001913">
    <property type="protein sequence ID" value="OAF64338.1"/>
    <property type="molecule type" value="Genomic_DNA"/>
</dbReference>
<evidence type="ECO:0000256" key="1">
    <source>
        <dbReference type="SAM" id="MobiDB-lite"/>
    </source>
</evidence>
<reference evidence="2 3" key="1">
    <citation type="submission" date="2016-04" db="EMBL/GenBank/DDBJ databases">
        <title>The genome of Intoshia linei affirms orthonectids as highly simplified spiralians.</title>
        <authorList>
            <person name="Mikhailov K.V."/>
            <person name="Slusarev G.S."/>
            <person name="Nikitin M.A."/>
            <person name="Logacheva M.D."/>
            <person name="Penin A."/>
            <person name="Aleoshin V."/>
            <person name="Panchin Y.V."/>
        </authorList>
    </citation>
    <scope>NUCLEOTIDE SEQUENCE [LARGE SCALE GENOMIC DNA]</scope>
    <source>
        <strain evidence="2">Intl2013</strain>
        <tissue evidence="2">Whole animal</tissue>
    </source>
</reference>
<accession>A0A177AQR4</accession>
<feature type="compositionally biased region" description="Polar residues" evidence="1">
    <location>
        <begin position="381"/>
        <end position="394"/>
    </location>
</feature>
<organism evidence="2 3">
    <name type="scientific">Intoshia linei</name>
    <dbReference type="NCBI Taxonomy" id="1819745"/>
    <lineage>
        <taxon>Eukaryota</taxon>
        <taxon>Metazoa</taxon>
        <taxon>Spiralia</taxon>
        <taxon>Lophotrochozoa</taxon>
        <taxon>Mesozoa</taxon>
        <taxon>Orthonectida</taxon>
        <taxon>Rhopaluridae</taxon>
        <taxon>Intoshia</taxon>
    </lineage>
</organism>
<name>A0A177AQR4_9BILA</name>
<feature type="non-terminal residue" evidence="2">
    <location>
        <position position="873"/>
    </location>
</feature>